<evidence type="ECO:0000313" key="1">
    <source>
        <dbReference type="EMBL" id="MDQ7918494.1"/>
    </source>
</evidence>
<comment type="caution">
    <text evidence="1">The sequence shown here is derived from an EMBL/GenBank/DDBJ whole genome shotgun (WGS) entry which is preliminary data.</text>
</comment>
<dbReference type="EMBL" id="JAVHUL010000048">
    <property type="protein sequence ID" value="MDQ7918494.1"/>
    <property type="molecule type" value="Genomic_DNA"/>
</dbReference>
<reference evidence="1 2" key="1">
    <citation type="submission" date="2023-08" db="EMBL/GenBank/DDBJ databases">
        <title>Mesonia sp. MT50, isolated from deep-sea sediment of the Mariana Trench.</title>
        <authorList>
            <person name="Fu H."/>
        </authorList>
    </citation>
    <scope>NUCLEOTIDE SEQUENCE [LARGE SCALE GENOMIC DNA]</scope>
    <source>
        <strain evidence="1 2">MT50</strain>
    </source>
</reference>
<organism evidence="1 2">
    <name type="scientific">Mesonia profundi</name>
    <dbReference type="NCBI Taxonomy" id="3070998"/>
    <lineage>
        <taxon>Bacteria</taxon>
        <taxon>Pseudomonadati</taxon>
        <taxon>Bacteroidota</taxon>
        <taxon>Flavobacteriia</taxon>
        <taxon>Flavobacteriales</taxon>
        <taxon>Flavobacteriaceae</taxon>
        <taxon>Mesonia</taxon>
    </lineage>
</organism>
<gene>
    <name evidence="1" type="ORF">RBU60_13025</name>
</gene>
<evidence type="ECO:0000313" key="2">
    <source>
        <dbReference type="Proteomes" id="UP001230915"/>
    </source>
</evidence>
<protein>
    <submittedName>
        <fullName evidence="1">Uncharacterized protein</fullName>
    </submittedName>
</protein>
<proteinExistence type="predicted"/>
<dbReference type="RefSeq" id="WP_308865489.1">
    <property type="nucleotide sequence ID" value="NZ_JAVHUL010000048.1"/>
</dbReference>
<sequence length="95" mass="11144">MDFIDHLLDYFKKPREETKNTSPEGTCPVCWGHQEYDSKIRTVLKDKQIDVNNHSDSYMKVQKFVVKYIDGIRLKKGYVEACPKCGSKEENLEKK</sequence>
<dbReference type="Proteomes" id="UP001230915">
    <property type="component" value="Unassembled WGS sequence"/>
</dbReference>
<name>A0ABU1A4E1_9FLAO</name>
<keyword evidence="2" id="KW-1185">Reference proteome</keyword>
<accession>A0ABU1A4E1</accession>